<feature type="region of interest" description="Disordered" evidence="1">
    <location>
        <begin position="89"/>
        <end position="123"/>
    </location>
</feature>
<dbReference type="HOGENOM" id="CLU_906985_0_0_1"/>
<accession>B7P855</accession>
<dbReference type="STRING" id="6945.B7P855"/>
<dbReference type="InParanoid" id="B7P855"/>
<proteinExistence type="predicted"/>
<organism>
    <name type="scientific">Ixodes scapularis</name>
    <name type="common">Black-legged tick</name>
    <name type="synonym">Deer tick</name>
    <dbReference type="NCBI Taxonomy" id="6945"/>
    <lineage>
        <taxon>Eukaryota</taxon>
        <taxon>Metazoa</taxon>
        <taxon>Ecdysozoa</taxon>
        <taxon>Arthropoda</taxon>
        <taxon>Chelicerata</taxon>
        <taxon>Arachnida</taxon>
        <taxon>Acari</taxon>
        <taxon>Parasitiformes</taxon>
        <taxon>Ixodida</taxon>
        <taxon>Ixodoidea</taxon>
        <taxon>Ixodidae</taxon>
        <taxon>Ixodinae</taxon>
        <taxon>Ixodes</taxon>
    </lineage>
</organism>
<dbReference type="InterPro" id="IPR055107">
    <property type="entry name" value="Med14_RM8"/>
</dbReference>
<dbReference type="InterPro" id="IPR013947">
    <property type="entry name" value="Mediator_Med14"/>
</dbReference>
<reference evidence="4" key="2">
    <citation type="submission" date="2020-05" db="UniProtKB">
        <authorList>
            <consortium name="EnsemblMetazoa"/>
        </authorList>
    </citation>
    <scope>IDENTIFICATION</scope>
    <source>
        <strain evidence="4">wikel</strain>
    </source>
</reference>
<dbReference type="EMBL" id="DS655908">
    <property type="protein sequence ID" value="EEC02777.1"/>
    <property type="molecule type" value="Genomic_DNA"/>
</dbReference>
<protein>
    <recommendedName>
        <fullName evidence="2">Mediator of RNA polymerase II transcription subunit 14 RM8 domain-containing protein</fullName>
    </recommendedName>
</protein>
<feature type="domain" description="Mediator of RNA polymerase II transcription subunit 14 RM8" evidence="2">
    <location>
        <begin position="187"/>
        <end position="259"/>
    </location>
</feature>
<dbReference type="PANTHER" id="PTHR12809">
    <property type="entry name" value="MEDIATOR COMPLEX SUBUNIT"/>
    <property type="match status" value="1"/>
</dbReference>
<dbReference type="PaxDb" id="6945-B7P855"/>
<dbReference type="PANTHER" id="PTHR12809:SF2">
    <property type="entry name" value="MEDIATOR OF RNA POLYMERASE II TRANSCRIPTION SUBUNIT 14"/>
    <property type="match status" value="1"/>
</dbReference>
<evidence type="ECO:0000313" key="4">
    <source>
        <dbReference type="EnsemblMetazoa" id="ISCW002307-PA"/>
    </source>
</evidence>
<evidence type="ECO:0000313" key="5">
    <source>
        <dbReference type="Proteomes" id="UP000001555"/>
    </source>
</evidence>
<feature type="compositionally biased region" description="Pro residues" evidence="1">
    <location>
        <begin position="94"/>
        <end position="110"/>
    </location>
</feature>
<gene>
    <name evidence="3" type="ORF">IscW_ISCW002307</name>
</gene>
<name>B7P855_IXOSC</name>
<dbReference type="VEuPathDB" id="VectorBase:ISCP_025865"/>
<dbReference type="EMBL" id="ABJB011089604">
    <property type="status" value="NOT_ANNOTATED_CDS"/>
    <property type="molecule type" value="Genomic_DNA"/>
</dbReference>
<keyword evidence="5" id="KW-1185">Reference proteome</keyword>
<dbReference type="GO" id="GO:0016592">
    <property type="term" value="C:mediator complex"/>
    <property type="evidence" value="ECO:0007669"/>
    <property type="project" value="InterPro"/>
</dbReference>
<dbReference type="OrthoDB" id="205099at2759"/>
<evidence type="ECO:0000259" key="2">
    <source>
        <dbReference type="Pfam" id="PF22983"/>
    </source>
</evidence>
<dbReference type="EnsemblMetazoa" id="ISCW002307-RA">
    <property type="protein sequence ID" value="ISCW002307-PA"/>
    <property type="gene ID" value="ISCW002307"/>
</dbReference>
<evidence type="ECO:0000256" key="1">
    <source>
        <dbReference type="SAM" id="MobiDB-lite"/>
    </source>
</evidence>
<dbReference type="GO" id="GO:0006357">
    <property type="term" value="P:regulation of transcription by RNA polymerase II"/>
    <property type="evidence" value="ECO:0007669"/>
    <property type="project" value="InterPro"/>
</dbReference>
<dbReference type="Proteomes" id="UP000001555">
    <property type="component" value="Unassembled WGS sequence"/>
</dbReference>
<dbReference type="EMBL" id="ABJB010298145">
    <property type="status" value="NOT_ANNOTATED_CDS"/>
    <property type="molecule type" value="Genomic_DNA"/>
</dbReference>
<reference evidence="3 5" key="1">
    <citation type="submission" date="2008-03" db="EMBL/GenBank/DDBJ databases">
        <title>Annotation of Ixodes scapularis.</title>
        <authorList>
            <consortium name="Ixodes scapularis Genome Project Consortium"/>
            <person name="Caler E."/>
            <person name="Hannick L.I."/>
            <person name="Bidwell S."/>
            <person name="Joardar V."/>
            <person name="Thiagarajan M."/>
            <person name="Amedeo P."/>
            <person name="Galinsky K.J."/>
            <person name="Schobel S."/>
            <person name="Inman J."/>
            <person name="Hostetler J."/>
            <person name="Miller J."/>
            <person name="Hammond M."/>
            <person name="Megy K."/>
            <person name="Lawson D."/>
            <person name="Kodira C."/>
            <person name="Sutton G."/>
            <person name="Meyer J."/>
            <person name="Hill C.A."/>
            <person name="Birren B."/>
            <person name="Nene V."/>
            <person name="Collins F."/>
            <person name="Alarcon-Chaidez F."/>
            <person name="Wikel S."/>
            <person name="Strausberg R."/>
        </authorList>
    </citation>
    <scope>NUCLEOTIDE SEQUENCE [LARGE SCALE GENOMIC DNA]</scope>
    <source>
        <strain evidence="5">Wikel</strain>
        <strain evidence="3">Wikel colony</strain>
    </source>
</reference>
<dbReference type="Pfam" id="PF22983">
    <property type="entry name" value="RM8_Med14"/>
    <property type="match status" value="1"/>
</dbReference>
<dbReference type="VEuPathDB" id="VectorBase:ISCI002307"/>
<sequence length="307" mass="32533">MAGRGLRPGIVPSPLPLSACGACGEQGYVASPNPSFASLASPPVPGPPPSSSGVVGGAANPHVSPSLLHMQAQSPGNLFGASSPVNPLHAPSPSFLPSPSPSQVPLPSPAQPGFMASQGLGGGSTRVLPQRSWAAAMPTLLSHKGLDLACQSSMGSGMGGPPLPLQLAPHCSPLERFLGCVFMRKSLHRVVQGEENLTMIQTQEPGVIQFRAETLQCRVSLNPASMQSLHLKLSPPGPPEQWSPDELQLLERYFDTKVVSFPYKPNAFMSFTRLLNAPLNILKDFVQLMRLELVSLLSFLWKFLLKG</sequence>
<dbReference type="VEuPathDB" id="VectorBase:ISCW002307"/>
<feature type="region of interest" description="Disordered" evidence="1">
    <location>
        <begin position="32"/>
        <end position="64"/>
    </location>
</feature>
<dbReference type="GO" id="GO:0003712">
    <property type="term" value="F:transcription coregulator activity"/>
    <property type="evidence" value="ECO:0007669"/>
    <property type="project" value="InterPro"/>
</dbReference>
<evidence type="ECO:0000313" key="3">
    <source>
        <dbReference type="EMBL" id="EEC02777.1"/>
    </source>
</evidence>
<dbReference type="AlphaFoldDB" id="B7P855"/>